<evidence type="ECO:0000256" key="5">
    <source>
        <dbReference type="ARBA" id="ARBA00023242"/>
    </source>
</evidence>
<dbReference type="Pfam" id="PF07883">
    <property type="entry name" value="Cupin_2"/>
    <property type="match status" value="1"/>
</dbReference>
<dbReference type="SUPFAM" id="SSF51182">
    <property type="entry name" value="RmlC-like cupins"/>
    <property type="match status" value="1"/>
</dbReference>
<dbReference type="GO" id="GO:0005730">
    <property type="term" value="C:nucleolus"/>
    <property type="evidence" value="ECO:0007669"/>
    <property type="project" value="TreeGrafter"/>
</dbReference>
<evidence type="ECO:0000256" key="6">
    <source>
        <dbReference type="SAM" id="MobiDB-lite"/>
    </source>
</evidence>
<name>A0AAD9S806_PHOAM</name>
<keyword evidence="3" id="KW-0698">rRNA processing</keyword>
<dbReference type="GO" id="GO:0003723">
    <property type="term" value="F:RNA binding"/>
    <property type="evidence" value="ECO:0007669"/>
    <property type="project" value="UniProtKB-KW"/>
</dbReference>
<dbReference type="GO" id="GO:0010468">
    <property type="term" value="P:regulation of gene expression"/>
    <property type="evidence" value="ECO:0007669"/>
    <property type="project" value="TreeGrafter"/>
</dbReference>
<dbReference type="InterPro" id="IPR011051">
    <property type="entry name" value="RmlC_Cupin_sf"/>
</dbReference>
<feature type="region of interest" description="Disordered" evidence="6">
    <location>
        <begin position="389"/>
        <end position="447"/>
    </location>
</feature>
<evidence type="ECO:0000256" key="4">
    <source>
        <dbReference type="ARBA" id="ARBA00022884"/>
    </source>
</evidence>
<evidence type="ECO:0000256" key="1">
    <source>
        <dbReference type="ARBA" id="ARBA00004123"/>
    </source>
</evidence>
<feature type="domain" description="Cupin type-2" evidence="7">
    <location>
        <begin position="273"/>
        <end position="320"/>
    </location>
</feature>
<comment type="caution">
    <text evidence="8">The sequence shown here is derived from an EMBL/GenBank/DDBJ whole genome shotgun (WGS) entry which is preliminary data.</text>
</comment>
<dbReference type="PANTHER" id="PTHR15341">
    <property type="entry name" value="SUN-COR STEROID HORMONE RECEPTOR CO-REPRESSOR"/>
    <property type="match status" value="1"/>
</dbReference>
<comment type="subcellular location">
    <subcellularLocation>
        <location evidence="1">Nucleus</location>
    </subcellularLocation>
</comment>
<accession>A0AAD9S806</accession>
<dbReference type="Proteomes" id="UP001265746">
    <property type="component" value="Unassembled WGS sequence"/>
</dbReference>
<keyword evidence="5" id="KW-0539">Nucleus</keyword>
<dbReference type="Gene3D" id="2.60.120.10">
    <property type="entry name" value="Jelly Rolls"/>
    <property type="match status" value="1"/>
</dbReference>
<evidence type="ECO:0000259" key="7">
    <source>
        <dbReference type="Pfam" id="PF07883"/>
    </source>
</evidence>
<keyword evidence="4" id="KW-0694">RNA-binding</keyword>
<evidence type="ECO:0000256" key="3">
    <source>
        <dbReference type="ARBA" id="ARBA00022552"/>
    </source>
</evidence>
<dbReference type="AlphaFoldDB" id="A0AAD9S806"/>
<evidence type="ECO:0000313" key="8">
    <source>
        <dbReference type="EMBL" id="KAK2600736.1"/>
    </source>
</evidence>
<feature type="compositionally biased region" description="Polar residues" evidence="6">
    <location>
        <begin position="412"/>
        <end position="421"/>
    </location>
</feature>
<dbReference type="InterPro" id="IPR013096">
    <property type="entry name" value="Cupin_2"/>
</dbReference>
<protein>
    <recommendedName>
        <fullName evidence="7">Cupin type-2 domain-containing protein</fullName>
    </recommendedName>
</protein>
<feature type="compositionally biased region" description="Low complexity" evidence="6">
    <location>
        <begin position="425"/>
        <end position="442"/>
    </location>
</feature>
<evidence type="ECO:0000313" key="9">
    <source>
        <dbReference type="Proteomes" id="UP001265746"/>
    </source>
</evidence>
<comment type="similarity">
    <text evidence="2">Belongs to the C1D family.</text>
</comment>
<dbReference type="PANTHER" id="PTHR15341:SF3">
    <property type="entry name" value="NUCLEAR NUCLEIC ACID-BINDING PROTEIN C1D"/>
    <property type="match status" value="1"/>
</dbReference>
<dbReference type="InterPro" id="IPR007146">
    <property type="entry name" value="Sas10/Utp3/C1D"/>
</dbReference>
<dbReference type="GO" id="GO:0000460">
    <property type="term" value="P:maturation of 5.8S rRNA"/>
    <property type="evidence" value="ECO:0007669"/>
    <property type="project" value="TreeGrafter"/>
</dbReference>
<dbReference type="InterPro" id="IPR011082">
    <property type="entry name" value="Exosome-assoc_fac/DNA_repair"/>
</dbReference>
<organism evidence="8 9">
    <name type="scientific">Phomopsis amygdali</name>
    <name type="common">Fusicoccum amygdali</name>
    <dbReference type="NCBI Taxonomy" id="1214568"/>
    <lineage>
        <taxon>Eukaryota</taxon>
        <taxon>Fungi</taxon>
        <taxon>Dikarya</taxon>
        <taxon>Ascomycota</taxon>
        <taxon>Pezizomycotina</taxon>
        <taxon>Sordariomycetes</taxon>
        <taxon>Sordariomycetidae</taxon>
        <taxon>Diaporthales</taxon>
        <taxon>Diaporthaceae</taxon>
        <taxon>Diaporthe</taxon>
    </lineage>
</organism>
<dbReference type="EMBL" id="JAUJFL010000006">
    <property type="protein sequence ID" value="KAK2600736.1"/>
    <property type="molecule type" value="Genomic_DNA"/>
</dbReference>
<dbReference type="GO" id="GO:0003677">
    <property type="term" value="F:DNA binding"/>
    <property type="evidence" value="ECO:0007669"/>
    <property type="project" value="TreeGrafter"/>
</dbReference>
<reference evidence="8" key="1">
    <citation type="submission" date="2023-06" db="EMBL/GenBank/DDBJ databases">
        <authorList>
            <person name="Noh H."/>
        </authorList>
    </citation>
    <scope>NUCLEOTIDE SEQUENCE</scope>
    <source>
        <strain evidence="8">DUCC20226</strain>
    </source>
</reference>
<gene>
    <name evidence="8" type="ORF">N8I77_010247</name>
</gene>
<dbReference type="GO" id="GO:0000178">
    <property type="term" value="C:exosome (RNase complex)"/>
    <property type="evidence" value="ECO:0007669"/>
    <property type="project" value="TreeGrafter"/>
</dbReference>
<feature type="region of interest" description="Disordered" evidence="6">
    <location>
        <begin position="477"/>
        <end position="500"/>
    </location>
</feature>
<keyword evidence="9" id="KW-1185">Reference proteome</keyword>
<feature type="compositionally biased region" description="Low complexity" evidence="6">
    <location>
        <begin position="482"/>
        <end position="495"/>
    </location>
</feature>
<dbReference type="Pfam" id="PF04000">
    <property type="entry name" value="Sas10_Utp3"/>
    <property type="match status" value="1"/>
</dbReference>
<evidence type="ECO:0000256" key="2">
    <source>
        <dbReference type="ARBA" id="ARBA00009154"/>
    </source>
</evidence>
<sequence length="541" mass="58490">MLSLVFTGTFKSHCDSKASSPIMADVSDITPHLDRVDGDLDKLEDSLKPILSNLGEVASTLPLLDKAKLYVLATYSIETALFSALRLNGTDAKEHAVFKELARVRQYYEKIKKAEEPPEQRTQSVNTQAAIRFIKADLAGDNKDVDTKLKEQLAKERAKAAIQARMNKKRPAEDSDAASAVADLISAEISKAAGANSSAVNSAAEDGEMPLLQLLKPVAVPRSQVAHSNPILYDDGSGVNEFFTPGTEYFGRQVVPPDNKWSDGSPSFMAPISHYHLLQTESFHVESGEGLWYLRGKTIYLKAGDNITIPRFVAHRFENVPGSTQPLSILYRYDAQRYEMERRFFCNTLTYLNDCRVAGVAPSVLQLCIFLSDCWMPGEFFWVPGGEHMPRQRSAGRAPSRPTVPSRAPAAPTSQQQTRPATSYAAPATQTPHQPAPGAQAPVSQGPGLFGQMASTAAGVAVGSSIGHAIGGLFSGGGSAEAPAQASPQAAQQSQNDQWGPNCSLATKSFTNCMDEHQGNMSICGWYMEQLKACQAAASQY</sequence>
<dbReference type="InterPro" id="IPR014710">
    <property type="entry name" value="RmlC-like_jellyroll"/>
</dbReference>
<proteinExistence type="inferred from homology"/>